<feature type="domain" description="Tubulin-folding cofactor D ARM repeats" evidence="2">
    <location>
        <begin position="112"/>
        <end position="226"/>
    </location>
</feature>
<sequence length="226" mass="25972">MRVGLTFLKPKVASWRYQRGNRKLAVNVESGRKVVVEGKVVEVVEGEEEEGEVGEVREVEGERKEKEESKEEEEGERKEEKGESKEKEEESKENKEEEEESKEEEGESKEEEEEEEEEEKEGGRKEEKEESKEKEEEEEEEAVLRNIEEIINCLLQSLKVEDTPVRWSAAKGLGRITNRLSLEFGDDIVASILQLLTGRESDKSWHGGCLALAELARRGLLLPERL</sequence>
<reference evidence="3" key="1">
    <citation type="submission" date="2023-10" db="EMBL/GenBank/DDBJ databases">
        <title>Genome assemblies of two species of porcelain crab, Petrolisthes cinctipes and Petrolisthes manimaculis (Anomura: Porcellanidae).</title>
        <authorList>
            <person name="Angst P."/>
        </authorList>
    </citation>
    <scope>NUCLEOTIDE SEQUENCE</scope>
    <source>
        <strain evidence="3">PB745_01</strain>
        <tissue evidence="3">Gill</tissue>
    </source>
</reference>
<keyword evidence="4" id="KW-1185">Reference proteome</keyword>
<feature type="compositionally biased region" description="Basic and acidic residues" evidence="1">
    <location>
        <begin position="54"/>
        <end position="95"/>
    </location>
</feature>
<dbReference type="GO" id="GO:0000226">
    <property type="term" value="P:microtubule cytoskeleton organization"/>
    <property type="evidence" value="ECO:0007669"/>
    <property type="project" value="TreeGrafter"/>
</dbReference>
<dbReference type="Pfam" id="PF25767">
    <property type="entry name" value="ARM_TBCD_2nd"/>
    <property type="match status" value="1"/>
</dbReference>
<dbReference type="InterPro" id="IPR058033">
    <property type="entry name" value="ARM_TBCD_2nd"/>
</dbReference>
<feature type="compositionally biased region" description="Basic and acidic residues" evidence="1">
    <location>
        <begin position="121"/>
        <end position="134"/>
    </location>
</feature>
<dbReference type="Gene3D" id="1.25.10.10">
    <property type="entry name" value="Leucine-rich Repeat Variant"/>
    <property type="match status" value="1"/>
</dbReference>
<comment type="caution">
    <text evidence="3">The sequence shown here is derived from an EMBL/GenBank/DDBJ whole genome shotgun (WGS) entry which is preliminary data.</text>
</comment>
<evidence type="ECO:0000256" key="1">
    <source>
        <dbReference type="SAM" id="MobiDB-lite"/>
    </source>
</evidence>
<dbReference type="EMBL" id="JAWQEG010000754">
    <property type="protein sequence ID" value="KAK3885921.1"/>
    <property type="molecule type" value="Genomic_DNA"/>
</dbReference>
<dbReference type="GO" id="GO:0048487">
    <property type="term" value="F:beta-tubulin binding"/>
    <property type="evidence" value="ECO:0007669"/>
    <property type="project" value="InterPro"/>
</dbReference>
<accession>A0AAE1KU94</accession>
<dbReference type="InterPro" id="IPR016024">
    <property type="entry name" value="ARM-type_fold"/>
</dbReference>
<name>A0AAE1KU94_PETCI</name>
<dbReference type="PANTHER" id="PTHR12658">
    <property type="entry name" value="BETA-TUBULIN COFACTOR D"/>
    <property type="match status" value="1"/>
</dbReference>
<evidence type="ECO:0000313" key="4">
    <source>
        <dbReference type="Proteomes" id="UP001286313"/>
    </source>
</evidence>
<dbReference type="Proteomes" id="UP001286313">
    <property type="component" value="Unassembled WGS sequence"/>
</dbReference>
<dbReference type="GO" id="GO:0007021">
    <property type="term" value="P:tubulin complex assembly"/>
    <property type="evidence" value="ECO:0007669"/>
    <property type="project" value="InterPro"/>
</dbReference>
<dbReference type="InterPro" id="IPR011989">
    <property type="entry name" value="ARM-like"/>
</dbReference>
<feature type="compositionally biased region" description="Acidic residues" evidence="1">
    <location>
        <begin position="44"/>
        <end position="53"/>
    </location>
</feature>
<evidence type="ECO:0000259" key="2">
    <source>
        <dbReference type="Pfam" id="PF25767"/>
    </source>
</evidence>
<proteinExistence type="predicted"/>
<dbReference type="GO" id="GO:0034333">
    <property type="term" value="P:adherens junction assembly"/>
    <property type="evidence" value="ECO:0007669"/>
    <property type="project" value="TreeGrafter"/>
</dbReference>
<evidence type="ECO:0000313" key="3">
    <source>
        <dbReference type="EMBL" id="KAK3885921.1"/>
    </source>
</evidence>
<dbReference type="PANTHER" id="PTHR12658:SF0">
    <property type="entry name" value="TUBULIN-SPECIFIC CHAPERONE D"/>
    <property type="match status" value="1"/>
</dbReference>
<protein>
    <recommendedName>
        <fullName evidence="2">Tubulin-folding cofactor D ARM repeats domain-containing protein</fullName>
    </recommendedName>
</protein>
<gene>
    <name evidence="3" type="ORF">Pcinc_009899</name>
</gene>
<dbReference type="AlphaFoldDB" id="A0AAE1KU94"/>
<dbReference type="InterPro" id="IPR033162">
    <property type="entry name" value="TBCD"/>
</dbReference>
<dbReference type="GO" id="GO:0005096">
    <property type="term" value="F:GTPase activator activity"/>
    <property type="evidence" value="ECO:0007669"/>
    <property type="project" value="InterPro"/>
</dbReference>
<feature type="compositionally biased region" description="Acidic residues" evidence="1">
    <location>
        <begin position="96"/>
        <end position="120"/>
    </location>
</feature>
<dbReference type="GO" id="GO:0070830">
    <property type="term" value="P:bicellular tight junction assembly"/>
    <property type="evidence" value="ECO:0007669"/>
    <property type="project" value="TreeGrafter"/>
</dbReference>
<dbReference type="SUPFAM" id="SSF48371">
    <property type="entry name" value="ARM repeat"/>
    <property type="match status" value="1"/>
</dbReference>
<dbReference type="GO" id="GO:0016328">
    <property type="term" value="C:lateral plasma membrane"/>
    <property type="evidence" value="ECO:0007669"/>
    <property type="project" value="TreeGrafter"/>
</dbReference>
<feature type="region of interest" description="Disordered" evidence="1">
    <location>
        <begin position="42"/>
        <end position="140"/>
    </location>
</feature>
<dbReference type="GO" id="GO:0007023">
    <property type="term" value="P:post-chaperonin tubulin folding pathway"/>
    <property type="evidence" value="ECO:0007669"/>
    <property type="project" value="InterPro"/>
</dbReference>
<organism evidence="3 4">
    <name type="scientific">Petrolisthes cinctipes</name>
    <name type="common">Flat porcelain crab</name>
    <dbReference type="NCBI Taxonomy" id="88211"/>
    <lineage>
        <taxon>Eukaryota</taxon>
        <taxon>Metazoa</taxon>
        <taxon>Ecdysozoa</taxon>
        <taxon>Arthropoda</taxon>
        <taxon>Crustacea</taxon>
        <taxon>Multicrustacea</taxon>
        <taxon>Malacostraca</taxon>
        <taxon>Eumalacostraca</taxon>
        <taxon>Eucarida</taxon>
        <taxon>Decapoda</taxon>
        <taxon>Pleocyemata</taxon>
        <taxon>Anomura</taxon>
        <taxon>Galatheoidea</taxon>
        <taxon>Porcellanidae</taxon>
        <taxon>Petrolisthes</taxon>
    </lineage>
</organism>